<evidence type="ECO:0000313" key="3">
    <source>
        <dbReference type="EMBL" id="GBN28521.1"/>
    </source>
</evidence>
<evidence type="ECO:0008006" key="7">
    <source>
        <dbReference type="Google" id="ProtNLM"/>
    </source>
</evidence>
<keyword evidence="6" id="KW-1185">Reference proteome</keyword>
<gene>
    <name evidence="3" type="ORF">AVEN_199194_1</name>
    <name evidence="5" type="ORF">AVEN_269819_1</name>
    <name evidence="4" type="ORF">AVEN_27038_1</name>
    <name evidence="2" type="ORF">AVEN_30847_1</name>
</gene>
<accession>A0A4Y2PBY0</accession>
<evidence type="ECO:0000313" key="4">
    <source>
        <dbReference type="EMBL" id="GBN48459.1"/>
    </source>
</evidence>
<feature type="chain" id="PRO_5036129166" description="Secreted protein" evidence="1">
    <location>
        <begin position="26"/>
        <end position="92"/>
    </location>
</feature>
<evidence type="ECO:0000313" key="5">
    <source>
        <dbReference type="EMBL" id="GBN48483.1"/>
    </source>
</evidence>
<reference evidence="5 6" key="1">
    <citation type="journal article" date="2019" name="Sci. Rep.">
        <title>Orb-weaving spider Araneus ventricosus genome elucidates the spidroin gene catalogue.</title>
        <authorList>
            <person name="Kono N."/>
            <person name="Nakamura H."/>
            <person name="Ohtoshi R."/>
            <person name="Moran D.A.P."/>
            <person name="Shinohara A."/>
            <person name="Yoshida Y."/>
            <person name="Fujiwara M."/>
            <person name="Mori M."/>
            <person name="Tomita M."/>
            <person name="Arakawa K."/>
        </authorList>
    </citation>
    <scope>NUCLEOTIDE SEQUENCE [LARGE SCALE GENOMIC DNA]</scope>
</reference>
<evidence type="ECO:0000313" key="6">
    <source>
        <dbReference type="Proteomes" id="UP000499080"/>
    </source>
</evidence>
<feature type="signal peptide" evidence="1">
    <location>
        <begin position="1"/>
        <end position="25"/>
    </location>
</feature>
<dbReference type="AlphaFoldDB" id="A0A4Y2PBY0"/>
<organism evidence="5 6">
    <name type="scientific">Araneus ventricosus</name>
    <name type="common">Orbweaver spider</name>
    <name type="synonym">Epeira ventricosa</name>
    <dbReference type="NCBI Taxonomy" id="182803"/>
    <lineage>
        <taxon>Eukaryota</taxon>
        <taxon>Metazoa</taxon>
        <taxon>Ecdysozoa</taxon>
        <taxon>Arthropoda</taxon>
        <taxon>Chelicerata</taxon>
        <taxon>Arachnida</taxon>
        <taxon>Araneae</taxon>
        <taxon>Araneomorphae</taxon>
        <taxon>Entelegynae</taxon>
        <taxon>Araneoidea</taxon>
        <taxon>Araneidae</taxon>
        <taxon>Araneus</taxon>
    </lineage>
</organism>
<dbReference type="EMBL" id="BGPR01010875">
    <property type="protein sequence ID" value="GBN48459.1"/>
    <property type="molecule type" value="Genomic_DNA"/>
</dbReference>
<dbReference type="EMBL" id="BGPR01007652">
    <property type="protein sequence ID" value="GBN28521.1"/>
    <property type="molecule type" value="Genomic_DNA"/>
</dbReference>
<dbReference type="EMBL" id="BGPR01007649">
    <property type="protein sequence ID" value="GBN28494.1"/>
    <property type="molecule type" value="Genomic_DNA"/>
</dbReference>
<dbReference type="Proteomes" id="UP000499080">
    <property type="component" value="Unassembled WGS sequence"/>
</dbReference>
<sequence>MKMSVTLQEAKLFLFSLLLLHKVDIPVFPRALPQLNRTASDVPTCKTKCNMNGNELHKDGLRPVDKPIAHGRIFRQRARVLLFQLKALTKRR</sequence>
<name>A0A4Y2PBY0_ARAVE</name>
<keyword evidence="1" id="KW-0732">Signal</keyword>
<protein>
    <recommendedName>
        <fullName evidence="7">Secreted protein</fullName>
    </recommendedName>
</protein>
<comment type="caution">
    <text evidence="5">The sequence shown here is derived from an EMBL/GenBank/DDBJ whole genome shotgun (WGS) entry which is preliminary data.</text>
</comment>
<proteinExistence type="predicted"/>
<dbReference type="EMBL" id="BGPR01010878">
    <property type="protein sequence ID" value="GBN48483.1"/>
    <property type="molecule type" value="Genomic_DNA"/>
</dbReference>
<evidence type="ECO:0000256" key="1">
    <source>
        <dbReference type="SAM" id="SignalP"/>
    </source>
</evidence>
<evidence type="ECO:0000313" key="2">
    <source>
        <dbReference type="EMBL" id="GBN28494.1"/>
    </source>
</evidence>